<comment type="caution">
    <text evidence="2">The sequence shown here is derived from an EMBL/GenBank/DDBJ whole genome shotgun (WGS) entry which is preliminary data.</text>
</comment>
<evidence type="ECO:0008006" key="4">
    <source>
        <dbReference type="Google" id="ProtNLM"/>
    </source>
</evidence>
<evidence type="ECO:0000313" key="2">
    <source>
        <dbReference type="EMBL" id="GAA5497505.1"/>
    </source>
</evidence>
<keyword evidence="1" id="KW-1133">Transmembrane helix</keyword>
<dbReference type="EMBL" id="BAABRL010000016">
    <property type="protein sequence ID" value="GAA5497505.1"/>
    <property type="molecule type" value="Genomic_DNA"/>
</dbReference>
<proteinExistence type="predicted"/>
<dbReference type="Proteomes" id="UP001424741">
    <property type="component" value="Unassembled WGS sequence"/>
</dbReference>
<keyword evidence="1" id="KW-0812">Transmembrane</keyword>
<evidence type="ECO:0000256" key="1">
    <source>
        <dbReference type="SAM" id="Phobius"/>
    </source>
</evidence>
<sequence>MIRKAFSILLLLLALCPVVINLCGWNIQLAYESENQEYSVAGMRGGIRLTKLKRLSSTYKQPSEEALRESIGYEHHSLCQLGPVSLEVNRATKLPPSSTSFRYFTFERSDPSMSSFINYITFPQIFLLAFTLLIILVLNHGELNKGRKAKKA</sequence>
<keyword evidence="3" id="KW-1185">Reference proteome</keyword>
<name>A0ABP9V4F9_9BACT</name>
<feature type="transmembrane region" description="Helical" evidence="1">
    <location>
        <begin position="116"/>
        <end position="138"/>
    </location>
</feature>
<accession>A0ABP9V4F9</accession>
<organism evidence="2 3">
    <name type="scientific">Rubritalea halochordaticola</name>
    <dbReference type="NCBI Taxonomy" id="714537"/>
    <lineage>
        <taxon>Bacteria</taxon>
        <taxon>Pseudomonadati</taxon>
        <taxon>Verrucomicrobiota</taxon>
        <taxon>Verrucomicrobiia</taxon>
        <taxon>Verrucomicrobiales</taxon>
        <taxon>Rubritaleaceae</taxon>
        <taxon>Rubritalea</taxon>
    </lineage>
</organism>
<dbReference type="RefSeq" id="WP_346190009.1">
    <property type="nucleotide sequence ID" value="NZ_BAABRL010000016.1"/>
</dbReference>
<gene>
    <name evidence="2" type="ORF">Rhal01_03701</name>
</gene>
<keyword evidence="1" id="KW-0472">Membrane</keyword>
<protein>
    <recommendedName>
        <fullName evidence="4">DUF3592 domain-containing protein</fullName>
    </recommendedName>
</protein>
<reference evidence="2 3" key="1">
    <citation type="submission" date="2024-02" db="EMBL/GenBank/DDBJ databases">
        <title>Rubritalea halochordaticola NBRC 107102.</title>
        <authorList>
            <person name="Ichikawa N."/>
            <person name="Katano-Makiyama Y."/>
            <person name="Hidaka K."/>
        </authorList>
    </citation>
    <scope>NUCLEOTIDE SEQUENCE [LARGE SCALE GENOMIC DNA]</scope>
    <source>
        <strain evidence="2 3">NBRC 107102</strain>
    </source>
</reference>
<evidence type="ECO:0000313" key="3">
    <source>
        <dbReference type="Proteomes" id="UP001424741"/>
    </source>
</evidence>